<dbReference type="Proteomes" id="UP000236000">
    <property type="component" value="Unassembled WGS sequence"/>
</dbReference>
<evidence type="ECO:0000256" key="1">
    <source>
        <dbReference type="SAM" id="MobiDB-lite"/>
    </source>
</evidence>
<feature type="region of interest" description="Disordered" evidence="1">
    <location>
        <begin position="82"/>
        <end position="111"/>
    </location>
</feature>
<organism evidence="2 3">
    <name type="scientific">Akkermansia muciniphila</name>
    <dbReference type="NCBI Taxonomy" id="239935"/>
    <lineage>
        <taxon>Bacteria</taxon>
        <taxon>Pseudomonadati</taxon>
        <taxon>Verrucomicrobiota</taxon>
        <taxon>Verrucomicrobiia</taxon>
        <taxon>Verrucomicrobiales</taxon>
        <taxon>Akkermansiaceae</taxon>
        <taxon>Akkermansia</taxon>
    </lineage>
</organism>
<evidence type="ECO:0000313" key="2">
    <source>
        <dbReference type="EMBL" id="PNC17340.1"/>
    </source>
</evidence>
<dbReference type="RefSeq" id="WP_102715797.1">
    <property type="nucleotide sequence ID" value="NZ_PJKA01000013.1"/>
</dbReference>
<protein>
    <submittedName>
        <fullName evidence="2">Uncharacterized protein</fullName>
    </submittedName>
</protein>
<reference evidence="2 3" key="1">
    <citation type="journal article" date="2017" name="BMC Genomics">
        <title>Genome sequencing of 39 Akkermansia muciniphila isolates reveals its population structure, genomic and functional diverisity, and global distribution in mammalian gut microbiotas.</title>
        <authorList>
            <person name="Guo X."/>
            <person name="Li S."/>
            <person name="Zhang J."/>
            <person name="Wu F."/>
            <person name="Li X."/>
            <person name="Wu D."/>
            <person name="Zhang M."/>
            <person name="Ou Z."/>
            <person name="Jie Z."/>
            <person name="Yan Q."/>
            <person name="Li P."/>
            <person name="Yi J."/>
            <person name="Peng Y."/>
        </authorList>
    </citation>
    <scope>NUCLEOTIDE SEQUENCE [LARGE SCALE GENOMIC DNA]</scope>
    <source>
        <strain evidence="2 3">GP24</strain>
    </source>
</reference>
<dbReference type="OrthoDB" id="9885528at2"/>
<accession>A0A2N8HBV7</accession>
<dbReference type="AlphaFoldDB" id="A0A2N8HBV7"/>
<evidence type="ECO:0000313" key="3">
    <source>
        <dbReference type="Proteomes" id="UP000236000"/>
    </source>
</evidence>
<sequence length="282" mass="31544">MTWTNDLRIRADIAPSAASQQGTATYRVSRTVSQSQIVPIDGFQRPKWAARATNPNAPGMMATGYKIALHSPTHYKVTVTYSYPSGDVNEDEGGNPIPDNPDNPDNPDDAKEKYKVKISDRSNMTLEPILSYYKLRNTDGSSKYSEEDMLILSVYLSGGLVLCSNGLYRLKCEKDETPGHLQLPVTPITPYIMLGYKEVSQNNTVITKTYTARRVDPSKVERVGKIVQGGEFGGATEVQRYKLNYLFTRYSVHKVGNREYEITEEYTQSNPGGWSTDLYKNG</sequence>
<dbReference type="EMBL" id="PJKA01000013">
    <property type="protein sequence ID" value="PNC17340.1"/>
    <property type="molecule type" value="Genomic_DNA"/>
</dbReference>
<comment type="caution">
    <text evidence="2">The sequence shown here is derived from an EMBL/GenBank/DDBJ whole genome shotgun (WGS) entry which is preliminary data.</text>
</comment>
<name>A0A2N8HBV7_9BACT</name>
<gene>
    <name evidence="2" type="ORF">CXU22_12065</name>
</gene>
<proteinExistence type="predicted"/>